<dbReference type="NCBIfam" id="NF041498">
    <property type="entry name" value="MobP2"/>
    <property type="match status" value="1"/>
</dbReference>
<protein>
    <recommendedName>
        <fullName evidence="4">Relaxase</fullName>
    </recommendedName>
</protein>
<accession>A0A2R4NC92</accession>
<keyword evidence="1" id="KW-0614">Plasmid</keyword>
<geneLocation type="plasmid" evidence="1">
    <name>LIBA6289</name>
</geneLocation>
<dbReference type="EMBL" id="MF547664">
    <property type="protein sequence ID" value="AVX33747.1"/>
    <property type="molecule type" value="Genomic_DNA"/>
</dbReference>
<dbReference type="Proteomes" id="UP000411588">
    <property type="component" value="Unassembled WGS sequence"/>
</dbReference>
<dbReference type="AlphaFoldDB" id="A0A2R4NC92"/>
<dbReference type="Pfam" id="PF18555">
    <property type="entry name" value="MobL"/>
    <property type="match status" value="1"/>
</dbReference>
<dbReference type="InterPro" id="IPR041073">
    <property type="entry name" value="MobL"/>
</dbReference>
<sequence>MTSPGVVHISRFVTSTNNAFKNYIDYLDRKEATRNDAFNRYSLYNDYMGNPIKTTGLFTKEKDVLLDIEKEKIKELFVMAQQKGSIMWQDVFSFDNKWLEKQGLYHSGSKSLDEEKLKHAVRESMNELFEKDNLKGSGIWSAAIHYNTDNIHIHVATCEPNPTKKRGKRKPKIMYNMKSKFVNSLFDAEKDYEKINEIIRENLIKSKQKFSSTSDYEMKKMFKKVITNLPADKRQWHYNYNTMKNSRVYLDKMTAYYINTYKKKEYNELLKRLDKQEEVLKTIYGVGQFEKYKDYKTNKIKDLQTRMGNTILKEVKVFIKDKEDKANYYKSGTRNKPMNIRISRRDIDRISKALSDESSHWKNMNYYEKLEKEIEYNNQR</sequence>
<proteinExistence type="predicted"/>
<evidence type="ECO:0000313" key="1">
    <source>
        <dbReference type="EMBL" id="AVX33747.1"/>
    </source>
</evidence>
<dbReference type="RefSeq" id="WP_096269248.1">
    <property type="nucleotide sequence ID" value="NZ_BDSN01000032.1"/>
</dbReference>
<name>A0A2R4NC92_CLODI</name>
<dbReference type="InterPro" id="IPR048101">
    <property type="entry name" value="MobP2"/>
</dbReference>
<organism evidence="1">
    <name type="scientific">Clostridioides difficile</name>
    <name type="common">Peptoclostridium difficile</name>
    <dbReference type="NCBI Taxonomy" id="1496"/>
    <lineage>
        <taxon>Bacteria</taxon>
        <taxon>Bacillati</taxon>
        <taxon>Bacillota</taxon>
        <taxon>Clostridia</taxon>
        <taxon>Peptostreptococcales</taxon>
        <taxon>Peptostreptococcaceae</taxon>
        <taxon>Clostridioides</taxon>
    </lineage>
</organism>
<reference evidence="1" key="1">
    <citation type="journal article" date="2018" name="Genome Biol. Evol.">
        <title>Two Groups of Cocirculating, Epidemic Clostridiodes difficile Strains Microdiversify through Different Mechanisms.</title>
        <authorList>
            <person name="Murillo T."/>
            <person name="Ramirez-Vargas G."/>
            <person name="Riedel T."/>
            <person name="Overmann J."/>
            <person name="Andersen J.M."/>
            <person name="Guzman-Verri C."/>
            <person name="Chaves-Olarte E."/>
            <person name="Rodriguez C."/>
        </authorList>
    </citation>
    <scope>NUCLEOTIDE SEQUENCE</scope>
    <source>
        <strain evidence="1">LIBA-6289</strain>
        <plasmid evidence="1">LIBA6289</plasmid>
    </source>
</reference>
<evidence type="ECO:0000313" key="3">
    <source>
        <dbReference type="Proteomes" id="UP000411588"/>
    </source>
</evidence>
<dbReference type="EMBL" id="CAADAN010000019">
    <property type="protein sequence ID" value="VFD35850.1"/>
    <property type="molecule type" value="Genomic_DNA"/>
</dbReference>
<reference evidence="2 3" key="2">
    <citation type="submission" date="2019-02" db="EMBL/GenBank/DDBJ databases">
        <authorList>
            <consortium name="Pathogen Informatics"/>
        </authorList>
    </citation>
    <scope>NUCLEOTIDE SEQUENCE [LARGE SCALE GENOMIC DNA]</scope>
    <source>
        <strain evidence="3">clo34</strain>
        <strain evidence="2">Clo34</strain>
    </source>
</reference>
<evidence type="ECO:0000313" key="2">
    <source>
        <dbReference type="EMBL" id="VFD35850.1"/>
    </source>
</evidence>
<evidence type="ECO:0008006" key="4">
    <source>
        <dbReference type="Google" id="ProtNLM"/>
    </source>
</evidence>
<gene>
    <name evidence="1" type="ORF">plasmid_LIBA6289_00062</name>
    <name evidence="2" type="ORF">SAMEA1402399_03727</name>
</gene>